<feature type="active site" description="Nucleophile" evidence="2 3">
    <location>
        <position position="200"/>
    </location>
</feature>
<dbReference type="GO" id="GO:0009086">
    <property type="term" value="P:methionine biosynthetic process"/>
    <property type="evidence" value="ECO:0007669"/>
    <property type="project" value="UniProtKB-UniRule"/>
</dbReference>
<dbReference type="SUPFAM" id="SSF53474">
    <property type="entry name" value="alpha/beta-Hydrolases"/>
    <property type="match status" value="1"/>
</dbReference>
<keyword evidence="2" id="KW-0028">Amino-acid biosynthesis</keyword>
<dbReference type="NCBIfam" id="NF001209">
    <property type="entry name" value="PRK00175.1"/>
    <property type="match status" value="1"/>
</dbReference>
<comment type="subcellular location">
    <subcellularLocation>
        <location evidence="2">Cytoplasm</location>
    </subcellularLocation>
</comment>
<feature type="domain" description="AB hydrolase-1" evidence="5">
    <location>
        <begin position="102"/>
        <end position="402"/>
    </location>
</feature>
<sequence length="427" mass="45394">MAESRATLDDSVVQPLPESPPGVHMTSRATPDASAVIADGHRRLRVVAPARDAGLGEQVIPPRDGDLRTESLGPVRLEMGGYLPEVTLAYRTWGHLNPAGDNAVLVLHALTGDSLAAGERGWWTPLIGPGQAIDTDRAFVVCANVLGGCQGSTGPATIDPRTGEPYGASFPLITIGDIVATQRTLVERLGITRLVPIGGSIGGFQALEWATRHADLVGASAPLAATGALGAQGIALHGEVGRQAIMADPDWRDRAYQAAGVFPARGLAIARMAAMATYHSRESMDSRFGRRAPTRPVRFPTIGPAFDIEGYIHHHGNALVNRFDANSYLYLTRAMDLYDVGRDGGEAAWIDRLGGQVLLLGIRSDWLFPPDEIAALADRIAARGKAVTYIELDSPNGHDAFLKDWDLMDAAVRPFVAAALAGTEGER</sequence>
<evidence type="ECO:0000256" key="4">
    <source>
        <dbReference type="SAM" id="MobiDB-lite"/>
    </source>
</evidence>
<dbReference type="HAMAP" id="MF_00296">
    <property type="entry name" value="MetX_acyltransf"/>
    <property type="match status" value="1"/>
</dbReference>
<dbReference type="Gene3D" id="3.40.50.1820">
    <property type="entry name" value="alpha/beta hydrolase"/>
    <property type="match status" value="1"/>
</dbReference>
<dbReference type="Pfam" id="PF00561">
    <property type="entry name" value="Abhydrolase_1"/>
    <property type="match status" value="1"/>
</dbReference>
<dbReference type="InterPro" id="IPR008220">
    <property type="entry name" value="HAT_MetX-like"/>
</dbReference>
<comment type="caution">
    <text evidence="2">Lacks conserved residue(s) required for the propagation of feature annotation.</text>
</comment>
<dbReference type="InterPro" id="IPR000073">
    <property type="entry name" value="AB_hydrolase_1"/>
</dbReference>
<dbReference type="PANTHER" id="PTHR32268">
    <property type="entry name" value="HOMOSERINE O-ACETYLTRANSFERASE"/>
    <property type="match status" value="1"/>
</dbReference>
<feature type="region of interest" description="Disordered" evidence="4">
    <location>
        <begin position="1"/>
        <end position="29"/>
    </location>
</feature>
<evidence type="ECO:0000313" key="6">
    <source>
        <dbReference type="EMBL" id="CAA9552958.1"/>
    </source>
</evidence>
<dbReference type="EC" id="2.3.1.31" evidence="2"/>
<dbReference type="NCBIfam" id="TIGR01392">
    <property type="entry name" value="homoserO_Ac_trn"/>
    <property type="match status" value="1"/>
</dbReference>
<dbReference type="PANTHER" id="PTHR32268:SF11">
    <property type="entry name" value="HOMOSERINE O-ACETYLTRANSFERASE"/>
    <property type="match status" value="1"/>
</dbReference>
<dbReference type="InterPro" id="IPR029058">
    <property type="entry name" value="AB_hydrolase_fold"/>
</dbReference>
<comment type="subunit">
    <text evidence="2">Homodimer.</text>
</comment>
<organism evidence="6">
    <name type="scientific">uncultured Thermomicrobiales bacterium</name>
    <dbReference type="NCBI Taxonomy" id="1645740"/>
    <lineage>
        <taxon>Bacteria</taxon>
        <taxon>Pseudomonadati</taxon>
        <taxon>Thermomicrobiota</taxon>
        <taxon>Thermomicrobia</taxon>
        <taxon>Thermomicrobiales</taxon>
        <taxon>environmental samples</taxon>
    </lineage>
</organism>
<protein>
    <recommendedName>
        <fullName evidence="2">Homoserine O-acetyltransferase</fullName>
        <shortName evidence="2">HAT</shortName>
        <ecNumber evidence="2">2.3.1.31</ecNumber>
    </recommendedName>
    <alternativeName>
        <fullName evidence="2">Homoserine transacetylase</fullName>
        <shortName evidence="2">HTA</shortName>
    </alternativeName>
</protein>
<keyword evidence="2" id="KW-0486">Methionine biosynthesis</keyword>
<evidence type="ECO:0000256" key="2">
    <source>
        <dbReference type="HAMAP-Rule" id="MF_00296"/>
    </source>
</evidence>
<proteinExistence type="inferred from homology"/>
<feature type="active site" evidence="2 3">
    <location>
        <position position="398"/>
    </location>
</feature>
<dbReference type="EMBL" id="CADCWH010000170">
    <property type="protein sequence ID" value="CAA9552958.1"/>
    <property type="molecule type" value="Genomic_DNA"/>
</dbReference>
<comment type="catalytic activity">
    <reaction evidence="2">
        <text>L-homoserine + acetyl-CoA = O-acetyl-L-homoserine + CoA</text>
        <dbReference type="Rhea" id="RHEA:13701"/>
        <dbReference type="ChEBI" id="CHEBI:57287"/>
        <dbReference type="ChEBI" id="CHEBI:57288"/>
        <dbReference type="ChEBI" id="CHEBI:57476"/>
        <dbReference type="ChEBI" id="CHEBI:57716"/>
        <dbReference type="EC" id="2.3.1.31"/>
    </reaction>
</comment>
<feature type="binding site" evidence="2">
    <location>
        <position position="399"/>
    </location>
    <ligand>
        <name>substrate</name>
    </ligand>
</feature>
<dbReference type="GO" id="GO:0005737">
    <property type="term" value="C:cytoplasm"/>
    <property type="evidence" value="ECO:0007669"/>
    <property type="project" value="UniProtKB-SubCell"/>
</dbReference>
<reference evidence="6" key="1">
    <citation type="submission" date="2020-02" db="EMBL/GenBank/DDBJ databases">
        <authorList>
            <person name="Meier V. D."/>
        </authorList>
    </citation>
    <scope>NUCLEOTIDE SEQUENCE</scope>
    <source>
        <strain evidence="6">AVDCRST_MAG70</strain>
    </source>
</reference>
<evidence type="ECO:0000256" key="1">
    <source>
        <dbReference type="ARBA" id="ARBA00022679"/>
    </source>
</evidence>
<keyword evidence="2 6" id="KW-0012">Acyltransferase</keyword>
<evidence type="ECO:0000256" key="3">
    <source>
        <dbReference type="PIRSR" id="PIRSR000443-1"/>
    </source>
</evidence>
<name>A0A6J4UJX2_9BACT</name>
<feature type="binding site" evidence="2">
    <location>
        <position position="271"/>
    </location>
    <ligand>
        <name>substrate</name>
    </ligand>
</feature>
<keyword evidence="1 2" id="KW-0808">Transferase</keyword>
<dbReference type="GO" id="GO:0009092">
    <property type="term" value="P:homoserine metabolic process"/>
    <property type="evidence" value="ECO:0007669"/>
    <property type="project" value="TreeGrafter"/>
</dbReference>
<dbReference type="GO" id="GO:0004414">
    <property type="term" value="F:homoserine O-acetyltransferase activity"/>
    <property type="evidence" value="ECO:0007669"/>
    <property type="project" value="UniProtKB-UniRule"/>
</dbReference>
<comment type="pathway">
    <text evidence="2">Amino-acid biosynthesis; L-methionine biosynthesis via de novo pathway; O-acetyl-L-homoserine from L-homoserine: step 1/1.</text>
</comment>
<gene>
    <name evidence="2" type="primary">metXA</name>
    <name evidence="6" type="ORF">AVDCRST_MAG70-1076</name>
</gene>
<dbReference type="Gene3D" id="1.10.1740.110">
    <property type="match status" value="1"/>
</dbReference>
<comment type="similarity">
    <text evidence="2">Belongs to the AB hydrolase superfamily. MetX family.</text>
</comment>
<dbReference type="UniPathway" id="UPA00051">
    <property type="reaction ID" value="UER00074"/>
</dbReference>
<dbReference type="AlphaFoldDB" id="A0A6J4UJX2"/>
<dbReference type="PIRSF" id="PIRSF000443">
    <property type="entry name" value="Homoser_Ac_trans"/>
    <property type="match status" value="1"/>
</dbReference>
<keyword evidence="2" id="KW-0963">Cytoplasm</keyword>
<feature type="active site" evidence="2 3">
    <location>
        <position position="365"/>
    </location>
</feature>
<accession>A0A6J4UJX2</accession>
<evidence type="ECO:0000259" key="5">
    <source>
        <dbReference type="Pfam" id="PF00561"/>
    </source>
</evidence>
<comment type="function">
    <text evidence="2">Transfers an acetyl group from acetyl-CoA to L-homoserine, forming acetyl-L-homoserine.</text>
</comment>